<dbReference type="GO" id="GO:0016491">
    <property type="term" value="F:oxidoreductase activity"/>
    <property type="evidence" value="ECO:0007669"/>
    <property type="project" value="UniProtKB-KW"/>
</dbReference>
<keyword evidence="4" id="KW-1185">Reference proteome</keyword>
<dbReference type="PANTHER" id="PTHR14239">
    <property type="entry name" value="DUDULIN-RELATED"/>
    <property type="match status" value="1"/>
</dbReference>
<dbReference type="SUPFAM" id="SSF51735">
    <property type="entry name" value="NAD(P)-binding Rossmann-fold domains"/>
    <property type="match status" value="1"/>
</dbReference>
<evidence type="ECO:0000313" key="3">
    <source>
        <dbReference type="EMBL" id="AZN30778.1"/>
    </source>
</evidence>
<dbReference type="Proteomes" id="UP000270021">
    <property type="component" value="Chromosome"/>
</dbReference>
<reference evidence="3 4" key="1">
    <citation type="submission" date="2018-12" db="EMBL/GenBank/DDBJ databases">
        <title>Complete genome sequence of Flaviflexus salsibiostraticola KCTC 33148.</title>
        <authorList>
            <person name="Bae J.-W."/>
        </authorList>
    </citation>
    <scope>NUCLEOTIDE SEQUENCE [LARGE SCALE GENOMIC DNA]</scope>
    <source>
        <strain evidence="3 4">KCTC 33148</strain>
    </source>
</reference>
<proteinExistence type="predicted"/>
<dbReference type="KEGG" id="fsl:EJO69_11070"/>
<feature type="domain" description="Pyrroline-5-carboxylate reductase catalytic N-terminal" evidence="2">
    <location>
        <begin position="18"/>
        <end position="106"/>
    </location>
</feature>
<evidence type="ECO:0000313" key="4">
    <source>
        <dbReference type="Proteomes" id="UP000270021"/>
    </source>
</evidence>
<dbReference type="EMBL" id="CP034438">
    <property type="protein sequence ID" value="AZN30778.1"/>
    <property type="molecule type" value="Genomic_DNA"/>
</dbReference>
<accession>A0A3S8ZBC0</accession>
<dbReference type="Gene3D" id="3.40.50.720">
    <property type="entry name" value="NAD(P)-binding Rossmann-like Domain"/>
    <property type="match status" value="1"/>
</dbReference>
<evidence type="ECO:0000256" key="1">
    <source>
        <dbReference type="ARBA" id="ARBA00023002"/>
    </source>
</evidence>
<protein>
    <submittedName>
        <fullName evidence="3">NADP oxidoreductase</fullName>
    </submittedName>
</protein>
<dbReference type="OrthoDB" id="1523398at2"/>
<organism evidence="3 4">
    <name type="scientific">Flaviflexus salsibiostraticola</name>
    <dbReference type="NCBI Taxonomy" id="1282737"/>
    <lineage>
        <taxon>Bacteria</taxon>
        <taxon>Bacillati</taxon>
        <taxon>Actinomycetota</taxon>
        <taxon>Actinomycetes</taxon>
        <taxon>Actinomycetales</taxon>
        <taxon>Actinomycetaceae</taxon>
        <taxon>Flaviflexus</taxon>
    </lineage>
</organism>
<keyword evidence="1" id="KW-0560">Oxidoreductase</keyword>
<dbReference type="InterPro" id="IPR036291">
    <property type="entry name" value="NAD(P)-bd_dom_sf"/>
</dbReference>
<sequence length="227" mass="24158">MGVHRPRVRTSVTSPLQTIGIMGAGRVGTAVARQALKSGLSVKIATSKPPENIRLITEIVVPGAQAVTAAEAADADLTLIAIPLHRYRTLDARLFDGRTVIDAMNYWAAIDGELPDFESDPRTSSEVVQDHLVGAKVVKSLNHIGYHDMEVHGRPAGDPRRRALAVASDHADAATLVAAFIDRLGYDPVVADRLAASRAFEPGSEIFKGAHTAEQMRSLLAAAKVSA</sequence>
<dbReference type="AlphaFoldDB" id="A0A3S8ZBC0"/>
<name>A0A3S8ZBC0_9ACTO</name>
<gene>
    <name evidence="3" type="ORF">EJO69_11070</name>
</gene>
<evidence type="ECO:0000259" key="2">
    <source>
        <dbReference type="Pfam" id="PF03807"/>
    </source>
</evidence>
<dbReference type="InterPro" id="IPR051267">
    <property type="entry name" value="STEAP_metalloreductase"/>
</dbReference>
<dbReference type="InterPro" id="IPR028939">
    <property type="entry name" value="P5C_Rdtase_cat_N"/>
</dbReference>
<dbReference type="Pfam" id="PF03807">
    <property type="entry name" value="F420_oxidored"/>
    <property type="match status" value="1"/>
</dbReference>